<reference evidence="2 3" key="1">
    <citation type="submission" date="2021-04" db="EMBL/GenBank/DDBJ databases">
        <authorList>
            <person name="Tang X."/>
            <person name="Zhou X."/>
            <person name="Chen X."/>
            <person name="Cernava T."/>
            <person name="Zhang C."/>
        </authorList>
    </citation>
    <scope>NUCLEOTIDE SEQUENCE [LARGE SCALE GENOMIC DNA]</scope>
    <source>
        <strain evidence="2 3">BH-SS-21</strain>
    </source>
</reference>
<dbReference type="PANTHER" id="PTHR34980:SF2">
    <property type="entry name" value="INNER MEMBRANE PROTEIN YHAH-RELATED"/>
    <property type="match status" value="1"/>
</dbReference>
<accession>A0A941BI77</accession>
<evidence type="ECO:0000256" key="1">
    <source>
        <dbReference type="SAM" id="Phobius"/>
    </source>
</evidence>
<dbReference type="GO" id="GO:0005886">
    <property type="term" value="C:plasma membrane"/>
    <property type="evidence" value="ECO:0007669"/>
    <property type="project" value="TreeGrafter"/>
</dbReference>
<keyword evidence="1" id="KW-0812">Transmembrane</keyword>
<keyword evidence="3" id="KW-1185">Reference proteome</keyword>
<dbReference type="RefSeq" id="WP_210892378.1">
    <property type="nucleotide sequence ID" value="NZ_JAGPYQ010000002.1"/>
</dbReference>
<proteinExistence type="predicted"/>
<dbReference type="PANTHER" id="PTHR34980">
    <property type="entry name" value="INNER MEMBRANE PROTEIN-RELATED-RELATED"/>
    <property type="match status" value="1"/>
</dbReference>
<gene>
    <name evidence="2" type="ORF">J8N05_41340</name>
</gene>
<evidence type="ECO:0000313" key="2">
    <source>
        <dbReference type="EMBL" id="MBQ0854609.1"/>
    </source>
</evidence>
<feature type="transmembrane region" description="Helical" evidence="1">
    <location>
        <begin position="21"/>
        <end position="42"/>
    </location>
</feature>
<keyword evidence="1" id="KW-0472">Membrane</keyword>
<organism evidence="2 3">
    <name type="scientific">Streptomyces liliiviolaceus</name>
    <dbReference type="NCBI Taxonomy" id="2823109"/>
    <lineage>
        <taxon>Bacteria</taxon>
        <taxon>Bacillati</taxon>
        <taxon>Actinomycetota</taxon>
        <taxon>Actinomycetes</taxon>
        <taxon>Kitasatosporales</taxon>
        <taxon>Streptomycetaceae</taxon>
        <taxon>Streptomyces</taxon>
    </lineage>
</organism>
<sequence>MKYYLRVLKRYGVFKGRARRAEFWLFNLFDQIAMLALSGAGYLAGTEYIALSYGVLTFLPSLAVTVRRLHDTDRRGWWLFIGLIPVVGFIVLLVFLVRDGTAGGNRFGLSPKGRPLQLHPQPAA</sequence>
<evidence type="ECO:0000313" key="3">
    <source>
        <dbReference type="Proteomes" id="UP000677413"/>
    </source>
</evidence>
<dbReference type="AlphaFoldDB" id="A0A941BI77"/>
<keyword evidence="1" id="KW-1133">Transmembrane helix</keyword>
<comment type="caution">
    <text evidence="2">The sequence shown here is derived from an EMBL/GenBank/DDBJ whole genome shotgun (WGS) entry which is preliminary data.</text>
</comment>
<dbReference type="InterPro" id="IPR008523">
    <property type="entry name" value="DUF805"/>
</dbReference>
<feature type="transmembrane region" description="Helical" evidence="1">
    <location>
        <begin position="48"/>
        <end position="66"/>
    </location>
</feature>
<dbReference type="Pfam" id="PF05656">
    <property type="entry name" value="DUF805"/>
    <property type="match status" value="1"/>
</dbReference>
<protein>
    <submittedName>
        <fullName evidence="2">DUF805 domain-containing protein</fullName>
    </submittedName>
</protein>
<dbReference type="EMBL" id="JAGPYQ010000002">
    <property type="protein sequence ID" value="MBQ0854609.1"/>
    <property type="molecule type" value="Genomic_DNA"/>
</dbReference>
<name>A0A941BI77_9ACTN</name>
<feature type="transmembrane region" description="Helical" evidence="1">
    <location>
        <begin position="78"/>
        <end position="97"/>
    </location>
</feature>
<dbReference type="Proteomes" id="UP000677413">
    <property type="component" value="Unassembled WGS sequence"/>
</dbReference>